<comment type="caution">
    <text evidence="2">The sequence shown here is derived from an EMBL/GenBank/DDBJ whole genome shotgun (WGS) entry which is preliminary data.</text>
</comment>
<organism evidence="2 3">
    <name type="scientific">Zingiber officinale</name>
    <name type="common">Ginger</name>
    <name type="synonym">Amomum zingiber</name>
    <dbReference type="NCBI Taxonomy" id="94328"/>
    <lineage>
        <taxon>Eukaryota</taxon>
        <taxon>Viridiplantae</taxon>
        <taxon>Streptophyta</taxon>
        <taxon>Embryophyta</taxon>
        <taxon>Tracheophyta</taxon>
        <taxon>Spermatophyta</taxon>
        <taxon>Magnoliopsida</taxon>
        <taxon>Liliopsida</taxon>
        <taxon>Zingiberales</taxon>
        <taxon>Zingiberaceae</taxon>
        <taxon>Zingiber</taxon>
    </lineage>
</organism>
<dbReference type="PANTHER" id="PTHR33070:SF49">
    <property type="entry name" value="OS06G0725500 PROTEIN"/>
    <property type="match status" value="1"/>
</dbReference>
<protein>
    <submittedName>
        <fullName evidence="2">Uncharacterized protein</fullName>
    </submittedName>
</protein>
<sequence length="290" mass="31094">MASDFRRSLSLPCDHDDDASRPRHARSSSVPFPSHPAISHLHHLISVLRFWPSGERAPGERVAAVLLDVARLHAALDDLLHLPLARDPLRRPSASAWADRILDDFLRLADAHGSFRTAVLALEQLHSEVRSSIRRRDAGRLASALRGHRRVEKDLARLAAAVRDLAGKGATPLAWISSGDVDVARVLREAVTETATASAFVFTAVAAVSAEASTAAGSTGSLGSSSVVGAVLRKLRKRGADAETEVVALERLKAAEELMGGLTETGISERVFRSLMNARVSLLNILTPSL</sequence>
<gene>
    <name evidence="2" type="ORF">ZIOFF_031592</name>
</gene>
<dbReference type="AlphaFoldDB" id="A0A8J5L5C3"/>
<feature type="region of interest" description="Disordered" evidence="1">
    <location>
        <begin position="1"/>
        <end position="32"/>
    </location>
</feature>
<dbReference type="GO" id="GO:0048367">
    <property type="term" value="P:shoot system development"/>
    <property type="evidence" value="ECO:0007669"/>
    <property type="project" value="InterPro"/>
</dbReference>
<accession>A0A8J5L5C3</accession>
<dbReference type="Proteomes" id="UP000734854">
    <property type="component" value="Unassembled WGS sequence"/>
</dbReference>
<dbReference type="Pfam" id="PF03087">
    <property type="entry name" value="BPS1"/>
    <property type="match status" value="1"/>
</dbReference>
<dbReference type="InterPro" id="IPR004320">
    <property type="entry name" value="BPS1_pln"/>
</dbReference>
<evidence type="ECO:0000313" key="3">
    <source>
        <dbReference type="Proteomes" id="UP000734854"/>
    </source>
</evidence>
<dbReference type="EMBL" id="JACMSC010000009">
    <property type="protein sequence ID" value="KAG6506270.1"/>
    <property type="molecule type" value="Genomic_DNA"/>
</dbReference>
<reference evidence="2 3" key="1">
    <citation type="submission" date="2020-08" db="EMBL/GenBank/DDBJ databases">
        <title>Plant Genome Project.</title>
        <authorList>
            <person name="Zhang R.-G."/>
        </authorList>
    </citation>
    <scope>NUCLEOTIDE SEQUENCE [LARGE SCALE GENOMIC DNA]</scope>
    <source>
        <tissue evidence="2">Rhizome</tissue>
    </source>
</reference>
<dbReference type="PANTHER" id="PTHR33070">
    <property type="entry name" value="OS06G0725500 PROTEIN"/>
    <property type="match status" value="1"/>
</dbReference>
<dbReference type="OrthoDB" id="784009at2759"/>
<evidence type="ECO:0000313" key="2">
    <source>
        <dbReference type="EMBL" id="KAG6506270.1"/>
    </source>
</evidence>
<dbReference type="GO" id="GO:0048364">
    <property type="term" value="P:root development"/>
    <property type="evidence" value="ECO:0007669"/>
    <property type="project" value="InterPro"/>
</dbReference>
<evidence type="ECO:0000256" key="1">
    <source>
        <dbReference type="SAM" id="MobiDB-lite"/>
    </source>
</evidence>
<name>A0A8J5L5C3_ZINOF</name>
<keyword evidence="3" id="KW-1185">Reference proteome</keyword>
<proteinExistence type="predicted"/>